<evidence type="ECO:0000313" key="2">
    <source>
        <dbReference type="EMBL" id="PHH83255.1"/>
    </source>
</evidence>
<evidence type="ECO:0000256" key="1">
    <source>
        <dbReference type="SAM" id="SignalP"/>
    </source>
</evidence>
<dbReference type="Proteomes" id="UP000224854">
    <property type="component" value="Unassembled WGS sequence"/>
</dbReference>
<proteinExistence type="predicted"/>
<comment type="caution">
    <text evidence="2">The sequence shown here is derived from an EMBL/GenBank/DDBJ whole genome shotgun (WGS) entry which is preliminary data.</text>
</comment>
<organism evidence="2 3">
    <name type="scientific">Ophiocordyceps australis</name>
    <dbReference type="NCBI Taxonomy" id="1399860"/>
    <lineage>
        <taxon>Eukaryota</taxon>
        <taxon>Fungi</taxon>
        <taxon>Dikarya</taxon>
        <taxon>Ascomycota</taxon>
        <taxon>Pezizomycotina</taxon>
        <taxon>Sordariomycetes</taxon>
        <taxon>Hypocreomycetidae</taxon>
        <taxon>Hypocreales</taxon>
        <taxon>Ophiocordycipitaceae</taxon>
        <taxon>Ophiocordyceps</taxon>
    </lineage>
</organism>
<keyword evidence="1" id="KW-0732">Signal</keyword>
<protein>
    <recommendedName>
        <fullName evidence="4">Ecp2 effector protein domain-containing protein</fullName>
    </recommendedName>
</protein>
<reference evidence="2 3" key="1">
    <citation type="submission" date="2017-06" db="EMBL/GenBank/DDBJ databases">
        <title>Ant-infecting Ophiocordyceps genomes reveal a high diversity of potential behavioral manipulation genes and a possible major role for enterotoxins.</title>
        <authorList>
            <person name="De Bekker C."/>
            <person name="Evans H.C."/>
            <person name="Brachmann A."/>
            <person name="Hughes D.P."/>
        </authorList>
    </citation>
    <scope>NUCLEOTIDE SEQUENCE [LARGE SCALE GENOMIC DNA]</scope>
    <source>
        <strain evidence="2 3">1348a</strain>
    </source>
</reference>
<evidence type="ECO:0008006" key="4">
    <source>
        <dbReference type="Google" id="ProtNLM"/>
    </source>
</evidence>
<feature type="signal peptide" evidence="1">
    <location>
        <begin position="1"/>
        <end position="19"/>
    </location>
</feature>
<evidence type="ECO:0000313" key="3">
    <source>
        <dbReference type="Proteomes" id="UP000224854"/>
    </source>
</evidence>
<dbReference type="AlphaFoldDB" id="A0A2C5ZMK6"/>
<name>A0A2C5ZMK6_9HYPO</name>
<feature type="chain" id="PRO_5012880490" description="Ecp2 effector protein domain-containing protein" evidence="1">
    <location>
        <begin position="20"/>
        <end position="183"/>
    </location>
</feature>
<dbReference type="OrthoDB" id="3689965at2759"/>
<keyword evidence="3" id="KW-1185">Reference proteome</keyword>
<accession>A0A2C5ZMK6</accession>
<gene>
    <name evidence="2" type="ORF">CDD82_2675</name>
</gene>
<dbReference type="EMBL" id="NJEU01000020">
    <property type="protein sequence ID" value="PHH83255.1"/>
    <property type="molecule type" value="Genomic_DNA"/>
</dbReference>
<sequence length="183" mass="19917">MYLSKIFAVSALLFGTATAFKPGKVHAMGCHGESPNLYCYDGKDDTPQNVDPEDVAYVAKQLREYGRETNEGRFLTMTAKDAPDCAEWTIFTYHTVLVLAKHVFTGIDSSVLFEDIAKTIDGGSQVSDDMHKGILGCSGSGGARSVLVNQGNPSYHSEEYRKAGYSPDGILIKVVANRAHFDL</sequence>